<dbReference type="Proteomes" id="UP000054018">
    <property type="component" value="Unassembled WGS sequence"/>
</dbReference>
<dbReference type="HOGENOM" id="CLU_146186_0_0_1"/>
<organism evidence="2 3">
    <name type="scientific">Pisolithus microcarpus 441</name>
    <dbReference type="NCBI Taxonomy" id="765257"/>
    <lineage>
        <taxon>Eukaryota</taxon>
        <taxon>Fungi</taxon>
        <taxon>Dikarya</taxon>
        <taxon>Basidiomycota</taxon>
        <taxon>Agaricomycotina</taxon>
        <taxon>Agaricomycetes</taxon>
        <taxon>Agaricomycetidae</taxon>
        <taxon>Boletales</taxon>
        <taxon>Sclerodermatineae</taxon>
        <taxon>Pisolithaceae</taxon>
        <taxon>Pisolithus</taxon>
    </lineage>
</organism>
<sequence>ANYDADVQVVLKTAIEVYCVILLMENPFPSSVQEVDWVKKAWTLTCHHHNIKLTIDGGILKLVSFHEHLEQLYTNPAIQQIINKVLFKNKSDDAIKWEKYYNPFPTVVFTLTLTAVGLMLTNHSTVLTSNSD</sequence>
<reference evidence="2 3" key="1">
    <citation type="submission" date="2014-04" db="EMBL/GenBank/DDBJ databases">
        <authorList>
            <consortium name="DOE Joint Genome Institute"/>
            <person name="Kuo A."/>
            <person name="Kohler A."/>
            <person name="Costa M.D."/>
            <person name="Nagy L.G."/>
            <person name="Floudas D."/>
            <person name="Copeland A."/>
            <person name="Barry K.W."/>
            <person name="Cichocki N."/>
            <person name="Veneault-Fourrey C."/>
            <person name="LaButti K."/>
            <person name="Lindquist E.A."/>
            <person name="Lipzen A."/>
            <person name="Lundell T."/>
            <person name="Morin E."/>
            <person name="Murat C."/>
            <person name="Sun H."/>
            <person name="Tunlid A."/>
            <person name="Henrissat B."/>
            <person name="Grigoriev I.V."/>
            <person name="Hibbett D.S."/>
            <person name="Martin F."/>
            <person name="Nordberg H.P."/>
            <person name="Cantor M.N."/>
            <person name="Hua S.X."/>
        </authorList>
    </citation>
    <scope>NUCLEOTIDE SEQUENCE [LARGE SCALE GENOMIC DNA]</scope>
    <source>
        <strain evidence="2 3">441</strain>
    </source>
</reference>
<accession>A0A0D0A0A7</accession>
<reference evidence="3" key="2">
    <citation type="submission" date="2015-01" db="EMBL/GenBank/DDBJ databases">
        <title>Evolutionary Origins and Diversification of the Mycorrhizal Mutualists.</title>
        <authorList>
            <consortium name="DOE Joint Genome Institute"/>
            <consortium name="Mycorrhizal Genomics Consortium"/>
            <person name="Kohler A."/>
            <person name="Kuo A."/>
            <person name="Nagy L.G."/>
            <person name="Floudas D."/>
            <person name="Copeland A."/>
            <person name="Barry K.W."/>
            <person name="Cichocki N."/>
            <person name="Veneault-Fourrey C."/>
            <person name="LaButti K."/>
            <person name="Lindquist E.A."/>
            <person name="Lipzen A."/>
            <person name="Lundell T."/>
            <person name="Morin E."/>
            <person name="Murat C."/>
            <person name="Riley R."/>
            <person name="Ohm R."/>
            <person name="Sun H."/>
            <person name="Tunlid A."/>
            <person name="Henrissat B."/>
            <person name="Grigoriev I.V."/>
            <person name="Hibbett D.S."/>
            <person name="Martin F."/>
        </authorList>
    </citation>
    <scope>NUCLEOTIDE SEQUENCE [LARGE SCALE GENOMIC DNA]</scope>
    <source>
        <strain evidence="3">441</strain>
    </source>
</reference>
<evidence type="ECO:0000313" key="3">
    <source>
        <dbReference type="Proteomes" id="UP000054018"/>
    </source>
</evidence>
<dbReference type="AlphaFoldDB" id="A0A0D0A0A7"/>
<evidence type="ECO:0000259" key="1">
    <source>
        <dbReference type="Pfam" id="PF20149"/>
    </source>
</evidence>
<evidence type="ECO:0000313" key="2">
    <source>
        <dbReference type="EMBL" id="KIK25468.1"/>
    </source>
</evidence>
<dbReference type="EMBL" id="KN833707">
    <property type="protein sequence ID" value="KIK25468.1"/>
    <property type="molecule type" value="Genomic_DNA"/>
</dbReference>
<protein>
    <recommendedName>
        <fullName evidence="1">DUF6532 domain-containing protein</fullName>
    </recommendedName>
</protein>
<dbReference type="InterPro" id="IPR045341">
    <property type="entry name" value="DUF6532"/>
</dbReference>
<keyword evidence="3" id="KW-1185">Reference proteome</keyword>
<name>A0A0D0A0A7_9AGAM</name>
<dbReference type="OrthoDB" id="3148220at2759"/>
<feature type="domain" description="DUF6532" evidence="1">
    <location>
        <begin position="70"/>
        <end position="125"/>
    </location>
</feature>
<feature type="non-terminal residue" evidence="2">
    <location>
        <position position="1"/>
    </location>
</feature>
<gene>
    <name evidence="2" type="ORF">PISMIDRAFT_96614</name>
</gene>
<proteinExistence type="predicted"/>
<dbReference type="Pfam" id="PF20149">
    <property type="entry name" value="DUF6532"/>
    <property type="match status" value="1"/>
</dbReference>